<organism evidence="1 2">
    <name type="scientific">Quercus suber</name>
    <name type="common">Cork oak</name>
    <dbReference type="NCBI Taxonomy" id="58331"/>
    <lineage>
        <taxon>Eukaryota</taxon>
        <taxon>Viridiplantae</taxon>
        <taxon>Streptophyta</taxon>
        <taxon>Embryophyta</taxon>
        <taxon>Tracheophyta</taxon>
        <taxon>Spermatophyta</taxon>
        <taxon>Magnoliopsida</taxon>
        <taxon>eudicotyledons</taxon>
        <taxon>Gunneridae</taxon>
        <taxon>Pentapetalae</taxon>
        <taxon>rosids</taxon>
        <taxon>fabids</taxon>
        <taxon>Fagales</taxon>
        <taxon>Fagaceae</taxon>
        <taxon>Quercus</taxon>
    </lineage>
</organism>
<keyword evidence="2" id="KW-1185">Reference proteome</keyword>
<reference evidence="1 2" key="1">
    <citation type="journal article" date="2018" name="Sci. Data">
        <title>The draft genome sequence of cork oak.</title>
        <authorList>
            <person name="Ramos A.M."/>
            <person name="Usie A."/>
            <person name="Barbosa P."/>
            <person name="Barros P.M."/>
            <person name="Capote T."/>
            <person name="Chaves I."/>
            <person name="Simoes F."/>
            <person name="Abreu I."/>
            <person name="Carrasquinho I."/>
            <person name="Faro C."/>
            <person name="Guimaraes J.B."/>
            <person name="Mendonca D."/>
            <person name="Nobrega F."/>
            <person name="Rodrigues L."/>
            <person name="Saibo N.J.M."/>
            <person name="Varela M.C."/>
            <person name="Egas C."/>
            <person name="Matos J."/>
            <person name="Miguel C.M."/>
            <person name="Oliveira M.M."/>
            <person name="Ricardo C.P."/>
            <person name="Goncalves S."/>
        </authorList>
    </citation>
    <scope>NUCLEOTIDE SEQUENCE [LARGE SCALE GENOMIC DNA]</scope>
    <source>
        <strain evidence="2">cv. HL8</strain>
    </source>
</reference>
<evidence type="ECO:0000313" key="1">
    <source>
        <dbReference type="EMBL" id="KAK7809596.1"/>
    </source>
</evidence>
<accession>A0AAW0I5C2</accession>
<dbReference type="EMBL" id="PKMF04002338">
    <property type="protein sequence ID" value="KAK7809596.1"/>
    <property type="molecule type" value="Genomic_DNA"/>
</dbReference>
<dbReference type="Proteomes" id="UP000237347">
    <property type="component" value="Unassembled WGS sequence"/>
</dbReference>
<proteinExistence type="predicted"/>
<gene>
    <name evidence="1" type="ORF">CFP56_018359</name>
</gene>
<evidence type="ECO:0000313" key="2">
    <source>
        <dbReference type="Proteomes" id="UP000237347"/>
    </source>
</evidence>
<sequence>MEMVKLQRNSVDHPSMKVVVQMLEGEGDKLTMPPNPFVSTGTTKINVSMPARRLNQELEVILDSE</sequence>
<protein>
    <submittedName>
        <fullName evidence="1">Uncharacterized protein</fullName>
    </submittedName>
</protein>
<feature type="non-terminal residue" evidence="1">
    <location>
        <position position="1"/>
    </location>
</feature>
<comment type="caution">
    <text evidence="1">The sequence shown here is derived from an EMBL/GenBank/DDBJ whole genome shotgun (WGS) entry which is preliminary data.</text>
</comment>
<dbReference type="AlphaFoldDB" id="A0AAW0I5C2"/>
<name>A0AAW0I5C2_QUESU</name>